<reference evidence="2 3" key="1">
    <citation type="submission" date="2016-10" db="EMBL/GenBank/DDBJ databases">
        <authorList>
            <person name="de Groot N.N."/>
        </authorList>
    </citation>
    <scope>NUCLEOTIDE SEQUENCE [LARGE SCALE GENOMIC DNA]</scope>
    <source>
        <strain evidence="2 3">YAD2003</strain>
    </source>
</reference>
<dbReference type="AlphaFoldDB" id="A0A1H6HNM5"/>
<accession>A0A1H6HNM5</accession>
<dbReference type="InterPro" id="IPR016732">
    <property type="entry name" value="UCP018688"/>
</dbReference>
<dbReference type="OrthoDB" id="9765580at2"/>
<dbReference type="PIRSF" id="PIRSF018688">
    <property type="entry name" value="UCP018688"/>
    <property type="match status" value="1"/>
</dbReference>
<evidence type="ECO:0000313" key="3">
    <source>
        <dbReference type="Proteomes" id="UP000183190"/>
    </source>
</evidence>
<dbReference type="RefSeq" id="WP_074713937.1">
    <property type="nucleotide sequence ID" value="NZ_FNWV01000001.1"/>
</dbReference>
<dbReference type="Proteomes" id="UP000183190">
    <property type="component" value="Unassembled WGS sequence"/>
</dbReference>
<organism evidence="2 3">
    <name type="scientific">Ruminococcus flavefaciens</name>
    <dbReference type="NCBI Taxonomy" id="1265"/>
    <lineage>
        <taxon>Bacteria</taxon>
        <taxon>Bacillati</taxon>
        <taxon>Bacillota</taxon>
        <taxon>Clostridia</taxon>
        <taxon>Eubacteriales</taxon>
        <taxon>Oscillospiraceae</taxon>
        <taxon>Ruminococcus</taxon>
    </lineage>
</organism>
<name>A0A1H6HNM5_RUMFL</name>
<sequence>MLEFRDIAITDKERINAALNKSQFMGCEYSFANNMAWKRLGDSQISFYKDFYICCSFRSEDGVPRFFFPSGEGDYREVISEMKAYSEKLGKPLRVAGITEKTLQMLNEVFPDSFSVSTDEGDWDYIYNTQDLITLSGRKYHGKRNHLAHFNKLDAEFKMMTENDFNDCITFSTIEYNNRNEEHDHSYIAEQYAINTYFTYFHELGLKGGVIRIGGEVAAFTIGDQLNNETFCVHIEKADTKYDGIYAGINNCFAKEAAAQYKYINREEDLGIEGLRKAKQSYHPAFLLKKYIVTFK</sequence>
<dbReference type="Gene3D" id="3.40.630.30">
    <property type="match status" value="1"/>
</dbReference>
<gene>
    <name evidence="2" type="ORF">SAMN02910265_00074</name>
</gene>
<dbReference type="PANTHER" id="PTHR41373:SF1">
    <property type="entry name" value="PHOSPHATIDYLGLYCEROL LYSYLTRANSFERASE C-TERMINAL DOMAIN-CONTAINING PROTEIN"/>
    <property type="match status" value="1"/>
</dbReference>
<dbReference type="Pfam" id="PF09924">
    <property type="entry name" value="LPG_synthase_C"/>
    <property type="match status" value="1"/>
</dbReference>
<dbReference type="EMBL" id="FNWV01000001">
    <property type="protein sequence ID" value="SEH37066.1"/>
    <property type="molecule type" value="Genomic_DNA"/>
</dbReference>
<proteinExistence type="predicted"/>
<dbReference type="PANTHER" id="PTHR41373">
    <property type="entry name" value="DUF2156 DOMAIN-CONTAINING PROTEIN"/>
    <property type="match status" value="1"/>
</dbReference>
<dbReference type="InterPro" id="IPR016181">
    <property type="entry name" value="Acyl_CoA_acyltransferase"/>
</dbReference>
<feature type="domain" description="Phosphatidylglycerol lysyltransferase C-terminal" evidence="1">
    <location>
        <begin position="24"/>
        <end position="293"/>
    </location>
</feature>
<evidence type="ECO:0000259" key="1">
    <source>
        <dbReference type="Pfam" id="PF09924"/>
    </source>
</evidence>
<dbReference type="InterPro" id="IPR024320">
    <property type="entry name" value="LPG_synthase_C"/>
</dbReference>
<evidence type="ECO:0000313" key="2">
    <source>
        <dbReference type="EMBL" id="SEH37066.1"/>
    </source>
</evidence>
<protein>
    <recommendedName>
        <fullName evidence="1">Phosphatidylglycerol lysyltransferase C-terminal domain-containing protein</fullName>
    </recommendedName>
</protein>
<dbReference type="SUPFAM" id="SSF55729">
    <property type="entry name" value="Acyl-CoA N-acyltransferases (Nat)"/>
    <property type="match status" value="2"/>
</dbReference>